<dbReference type="GO" id="GO:0008915">
    <property type="term" value="F:lipid-A-disaccharide synthase activity"/>
    <property type="evidence" value="ECO:0007669"/>
    <property type="project" value="UniProtKB-UniRule"/>
</dbReference>
<evidence type="ECO:0000313" key="11">
    <source>
        <dbReference type="EMBL" id="KXB92976.1"/>
    </source>
</evidence>
<sequence>MKIMFSVGEASGDLHGAALAKALVKQVSQVEMIGMGGKHMASAGVHLVYDIQQLGVVGIGEVIRKIPFFFRLRTYLLDVIRREKPDILICIDYPGFNMQLMKKAKALGIPVIYYILPTIWAWNKSRGNVIARYADLAISLFPFEAQLYKQLGTNVIYAGHPLLDMVQPTMDKEKAYAAFDLNPQKKTVLCMPGSRLQEVQRLLPVMMQAVQKLQQRIGNVQCIIPRAPTISRALLERMVYPATVPVRIGEGNVYDMMQISTAAVVASGTATLETALMEVPTVLVYKVNRFTYTMAKLLVHVKYIGLPNIIMGRSIMPELWQDKVTPQRIVSVLQPLLTNEIIHERQRCAMAMVRSALGSRGSVDRIAMEIVKFIKER</sequence>
<keyword evidence="7" id="KW-0808">Transferase</keyword>
<evidence type="ECO:0000256" key="10">
    <source>
        <dbReference type="NCBIfam" id="TIGR00215"/>
    </source>
</evidence>
<dbReference type="GO" id="GO:0005543">
    <property type="term" value="F:phospholipid binding"/>
    <property type="evidence" value="ECO:0007669"/>
    <property type="project" value="TreeGrafter"/>
</dbReference>
<dbReference type="GO" id="GO:0009245">
    <property type="term" value="P:lipid A biosynthetic process"/>
    <property type="evidence" value="ECO:0007669"/>
    <property type="project" value="UniProtKB-UniRule"/>
</dbReference>
<dbReference type="PATRIC" id="fig|1588748.3.peg.201"/>
<evidence type="ECO:0000256" key="3">
    <source>
        <dbReference type="ARBA" id="ARBA00020902"/>
    </source>
</evidence>
<dbReference type="NCBIfam" id="TIGR00215">
    <property type="entry name" value="lpxB"/>
    <property type="match status" value="1"/>
</dbReference>
<dbReference type="Pfam" id="PF02684">
    <property type="entry name" value="LpxB"/>
    <property type="match status" value="1"/>
</dbReference>
<reference evidence="12" key="1">
    <citation type="submission" date="2016-01" db="EMBL/GenBank/DDBJ databases">
        <authorList>
            <person name="Mitreva M."/>
            <person name="Pepin K.H."/>
            <person name="Mihindukulasuriya K.A."/>
            <person name="Fulton R."/>
            <person name="Fronick C."/>
            <person name="O'Laughlin M."/>
            <person name="Miner T."/>
            <person name="Herter B."/>
            <person name="Rosa B.A."/>
            <person name="Cordes M."/>
            <person name="Tomlinson C."/>
            <person name="Wollam A."/>
            <person name="Palsikar V.B."/>
            <person name="Mardis E.R."/>
            <person name="Wilson R.K."/>
        </authorList>
    </citation>
    <scope>NUCLEOTIDE SEQUENCE [LARGE SCALE GENOMIC DNA]</scope>
    <source>
        <strain evidence="12">KA00182</strain>
    </source>
</reference>
<evidence type="ECO:0000256" key="7">
    <source>
        <dbReference type="ARBA" id="ARBA00022679"/>
    </source>
</evidence>
<gene>
    <name evidence="11" type="ORF">HMPREF3182_00207</name>
</gene>
<dbReference type="STRING" id="1588748.HMPREF3182_00207"/>
<dbReference type="Proteomes" id="UP000070160">
    <property type="component" value="Unassembled WGS sequence"/>
</dbReference>
<evidence type="ECO:0000256" key="8">
    <source>
        <dbReference type="ARBA" id="ARBA00023098"/>
    </source>
</evidence>
<proteinExistence type="predicted"/>
<evidence type="ECO:0000256" key="2">
    <source>
        <dbReference type="ARBA" id="ARBA00012687"/>
    </source>
</evidence>
<dbReference type="RefSeq" id="WP_062484963.1">
    <property type="nucleotide sequence ID" value="NZ_KQ960927.1"/>
</dbReference>
<dbReference type="PANTHER" id="PTHR30372">
    <property type="entry name" value="LIPID-A-DISACCHARIDE SYNTHASE"/>
    <property type="match status" value="1"/>
</dbReference>
<dbReference type="InterPro" id="IPR003835">
    <property type="entry name" value="Glyco_trans_19"/>
</dbReference>
<dbReference type="Gene3D" id="3.40.50.2000">
    <property type="entry name" value="Glycogen Phosphorylase B"/>
    <property type="match status" value="2"/>
</dbReference>
<organism evidence="11 12">
    <name type="scientific">Megasphaera hutchinsoni</name>
    <dbReference type="NCBI Taxonomy" id="1588748"/>
    <lineage>
        <taxon>Bacteria</taxon>
        <taxon>Bacillati</taxon>
        <taxon>Bacillota</taxon>
        <taxon>Negativicutes</taxon>
        <taxon>Veillonellales</taxon>
        <taxon>Veillonellaceae</taxon>
        <taxon>Megasphaera</taxon>
    </lineage>
</organism>
<evidence type="ECO:0000256" key="9">
    <source>
        <dbReference type="ARBA" id="ARBA00048975"/>
    </source>
</evidence>
<dbReference type="SUPFAM" id="SSF53756">
    <property type="entry name" value="UDP-Glycosyltransferase/glycogen phosphorylase"/>
    <property type="match status" value="1"/>
</dbReference>
<keyword evidence="12" id="KW-1185">Reference proteome</keyword>
<keyword evidence="8" id="KW-0443">Lipid metabolism</keyword>
<dbReference type="EC" id="2.4.1.182" evidence="2 10"/>
<protein>
    <recommendedName>
        <fullName evidence="3 10">Lipid-A-disaccharide synthase</fullName>
        <ecNumber evidence="2 10">2.4.1.182</ecNumber>
    </recommendedName>
</protein>
<comment type="caution">
    <text evidence="11">The sequence shown here is derived from an EMBL/GenBank/DDBJ whole genome shotgun (WGS) entry which is preliminary data.</text>
</comment>
<evidence type="ECO:0000313" key="12">
    <source>
        <dbReference type="Proteomes" id="UP000070160"/>
    </source>
</evidence>
<dbReference type="EMBL" id="LSDT01000004">
    <property type="protein sequence ID" value="KXB92976.1"/>
    <property type="molecule type" value="Genomic_DNA"/>
</dbReference>
<evidence type="ECO:0000256" key="1">
    <source>
        <dbReference type="ARBA" id="ARBA00002056"/>
    </source>
</evidence>
<name>A0A134CL90_9FIRM</name>
<keyword evidence="5" id="KW-0441">Lipid A biosynthesis</keyword>
<keyword evidence="6" id="KW-0328">Glycosyltransferase</keyword>
<comment type="function">
    <text evidence="1">Condensation of UDP-2,3-diacylglucosamine and 2,3-diacylglucosamine-1-phosphate to form lipid A disaccharide, a precursor of lipid A, a phosphorylated glycolipid that anchors the lipopolysaccharide to the outer membrane of the cell.</text>
</comment>
<accession>A0A134CL90</accession>
<evidence type="ECO:0000256" key="4">
    <source>
        <dbReference type="ARBA" id="ARBA00022516"/>
    </source>
</evidence>
<dbReference type="PANTHER" id="PTHR30372:SF4">
    <property type="entry name" value="LIPID-A-DISACCHARIDE SYNTHASE, MITOCHONDRIAL-RELATED"/>
    <property type="match status" value="1"/>
</dbReference>
<evidence type="ECO:0000256" key="6">
    <source>
        <dbReference type="ARBA" id="ARBA00022676"/>
    </source>
</evidence>
<comment type="catalytic activity">
    <reaction evidence="9">
        <text>a lipid X + a UDP-2-N,3-O-bis[(3R)-3-hydroxyacyl]-alpha-D-glucosamine = a lipid A disaccharide + UDP + H(+)</text>
        <dbReference type="Rhea" id="RHEA:67828"/>
        <dbReference type="ChEBI" id="CHEBI:15378"/>
        <dbReference type="ChEBI" id="CHEBI:58223"/>
        <dbReference type="ChEBI" id="CHEBI:137748"/>
        <dbReference type="ChEBI" id="CHEBI:176338"/>
        <dbReference type="ChEBI" id="CHEBI:176343"/>
        <dbReference type="EC" id="2.4.1.182"/>
    </reaction>
</comment>
<evidence type="ECO:0000256" key="5">
    <source>
        <dbReference type="ARBA" id="ARBA00022556"/>
    </source>
</evidence>
<dbReference type="AlphaFoldDB" id="A0A134CL90"/>
<keyword evidence="4" id="KW-0444">Lipid biosynthesis</keyword>
<dbReference type="GO" id="GO:0016020">
    <property type="term" value="C:membrane"/>
    <property type="evidence" value="ECO:0007669"/>
    <property type="project" value="GOC"/>
</dbReference>